<comment type="caution">
    <text evidence="2">The sequence shown here is derived from an EMBL/GenBank/DDBJ whole genome shotgun (WGS) entry which is preliminary data.</text>
</comment>
<proteinExistence type="predicted"/>
<feature type="compositionally biased region" description="Basic and acidic residues" evidence="1">
    <location>
        <begin position="15"/>
        <end position="31"/>
    </location>
</feature>
<feature type="compositionally biased region" description="Basic and acidic residues" evidence="1">
    <location>
        <begin position="84"/>
        <end position="93"/>
    </location>
</feature>
<name>A0A8T0JVR8_PHAAN</name>
<evidence type="ECO:0000256" key="1">
    <source>
        <dbReference type="SAM" id="MobiDB-lite"/>
    </source>
</evidence>
<organism evidence="2 3">
    <name type="scientific">Phaseolus angularis</name>
    <name type="common">Azuki bean</name>
    <name type="synonym">Vigna angularis</name>
    <dbReference type="NCBI Taxonomy" id="3914"/>
    <lineage>
        <taxon>Eukaryota</taxon>
        <taxon>Viridiplantae</taxon>
        <taxon>Streptophyta</taxon>
        <taxon>Embryophyta</taxon>
        <taxon>Tracheophyta</taxon>
        <taxon>Spermatophyta</taxon>
        <taxon>Magnoliopsida</taxon>
        <taxon>eudicotyledons</taxon>
        <taxon>Gunneridae</taxon>
        <taxon>Pentapetalae</taxon>
        <taxon>rosids</taxon>
        <taxon>fabids</taxon>
        <taxon>Fabales</taxon>
        <taxon>Fabaceae</taxon>
        <taxon>Papilionoideae</taxon>
        <taxon>50 kb inversion clade</taxon>
        <taxon>NPAAA clade</taxon>
        <taxon>indigoferoid/millettioid clade</taxon>
        <taxon>Phaseoleae</taxon>
        <taxon>Vigna</taxon>
    </lineage>
</organism>
<evidence type="ECO:0000313" key="3">
    <source>
        <dbReference type="Proteomes" id="UP000743370"/>
    </source>
</evidence>
<evidence type="ECO:0000313" key="2">
    <source>
        <dbReference type="EMBL" id="KAG2384696.1"/>
    </source>
</evidence>
<reference evidence="2 3" key="1">
    <citation type="submission" date="2020-05" db="EMBL/GenBank/DDBJ databases">
        <title>Vigna angularis (adzuki bean) Var. LongXiaoDou No. 4 denovo assembly.</title>
        <authorList>
            <person name="Xiang H."/>
        </authorList>
    </citation>
    <scope>NUCLEOTIDE SEQUENCE [LARGE SCALE GENOMIC DNA]</scope>
    <source>
        <tissue evidence="2">Leaf</tissue>
    </source>
</reference>
<feature type="region of interest" description="Disordered" evidence="1">
    <location>
        <begin position="1"/>
        <end position="116"/>
    </location>
</feature>
<dbReference type="EMBL" id="JABFOF010000008">
    <property type="protein sequence ID" value="KAG2384696.1"/>
    <property type="molecule type" value="Genomic_DNA"/>
</dbReference>
<sequence>MKIEILLGPSSTWERGSKLGETENGGSRDKNGSTGSGYGSRGRGSSHPKLRSTSGGDGSKDAKSSLQTLWRKQPKHLEVLTTRRGRDDDDKWRSPAMGANAMEANRDGSKGFCNSR</sequence>
<protein>
    <submittedName>
        <fullName evidence="2">Uncharacterized protein</fullName>
    </submittedName>
</protein>
<accession>A0A8T0JVR8</accession>
<dbReference type="Proteomes" id="UP000743370">
    <property type="component" value="Unassembled WGS sequence"/>
</dbReference>
<dbReference type="AlphaFoldDB" id="A0A8T0JVR8"/>
<gene>
    <name evidence="2" type="ORF">HKW66_Vig0117880</name>
</gene>